<keyword evidence="3" id="KW-0732">Signal</keyword>
<gene>
    <name evidence="5" type="ORF">V865_004810</name>
</gene>
<dbReference type="GO" id="GO:0000724">
    <property type="term" value="P:double-strand break repair via homologous recombination"/>
    <property type="evidence" value="ECO:0007669"/>
    <property type="project" value="TreeGrafter"/>
</dbReference>
<evidence type="ECO:0000259" key="4">
    <source>
        <dbReference type="PROSITE" id="PS50966"/>
    </source>
</evidence>
<dbReference type="PROSITE" id="PS50966">
    <property type="entry name" value="ZF_SWIM"/>
    <property type="match status" value="1"/>
</dbReference>
<dbReference type="PANTHER" id="PTHR28498">
    <property type="entry name" value="ZINC FINGER SWIM DOMAIN-CONTAINING PROTEIN 7"/>
    <property type="match status" value="1"/>
</dbReference>
<feature type="region of interest" description="Disordered" evidence="2">
    <location>
        <begin position="76"/>
        <end position="172"/>
    </location>
</feature>
<evidence type="ECO:0000313" key="6">
    <source>
        <dbReference type="Proteomes" id="UP001358614"/>
    </source>
</evidence>
<name>A0AAX4KMA4_9TREE</name>
<dbReference type="PANTHER" id="PTHR28498:SF1">
    <property type="entry name" value="ZINC FINGER SWIM DOMAIN-CONTAINING PROTEIN 7"/>
    <property type="match status" value="1"/>
</dbReference>
<feature type="compositionally biased region" description="Polar residues" evidence="2">
    <location>
        <begin position="126"/>
        <end position="147"/>
    </location>
</feature>
<accession>A0AAX4KMA4</accession>
<organism evidence="5 6">
    <name type="scientific">Kwoniella europaea PYCC6329</name>
    <dbReference type="NCBI Taxonomy" id="1423913"/>
    <lineage>
        <taxon>Eukaryota</taxon>
        <taxon>Fungi</taxon>
        <taxon>Dikarya</taxon>
        <taxon>Basidiomycota</taxon>
        <taxon>Agaricomycotina</taxon>
        <taxon>Tremellomycetes</taxon>
        <taxon>Tremellales</taxon>
        <taxon>Cryptococcaceae</taxon>
        <taxon>Kwoniella</taxon>
    </lineage>
</organism>
<proteinExistence type="predicted"/>
<keyword evidence="6" id="KW-1185">Reference proteome</keyword>
<dbReference type="InterPro" id="IPR007527">
    <property type="entry name" value="Znf_SWIM"/>
</dbReference>
<reference evidence="5 6" key="1">
    <citation type="submission" date="2024-01" db="EMBL/GenBank/DDBJ databases">
        <title>Comparative genomics of Cryptococcus and Kwoniella reveals pathogenesis evolution and contrasting modes of karyotype evolution via chromosome fusion or intercentromeric recombination.</title>
        <authorList>
            <person name="Coelho M.A."/>
            <person name="David-Palma M."/>
            <person name="Shea T."/>
            <person name="Bowers K."/>
            <person name="McGinley-Smith S."/>
            <person name="Mohammad A.W."/>
            <person name="Gnirke A."/>
            <person name="Yurkov A.M."/>
            <person name="Nowrousian M."/>
            <person name="Sun S."/>
            <person name="Cuomo C.A."/>
            <person name="Heitman J."/>
        </authorList>
    </citation>
    <scope>NUCLEOTIDE SEQUENCE [LARGE SCALE GENOMIC DNA]</scope>
    <source>
        <strain evidence="5 6">PYCC6329</strain>
    </source>
</reference>
<keyword evidence="1" id="KW-0862">Zinc</keyword>
<evidence type="ECO:0000313" key="5">
    <source>
        <dbReference type="EMBL" id="WWD06715.1"/>
    </source>
</evidence>
<keyword evidence="1" id="KW-0863">Zinc-finger</keyword>
<dbReference type="RefSeq" id="XP_066084682.1">
    <property type="nucleotide sequence ID" value="XM_066228585.1"/>
</dbReference>
<evidence type="ECO:0000256" key="1">
    <source>
        <dbReference type="PROSITE-ProRule" id="PRU00325"/>
    </source>
</evidence>
<dbReference type="Proteomes" id="UP001358614">
    <property type="component" value="Chromosome 1"/>
</dbReference>
<sequence>MTQPSPSFLILVATLLDSLPPTLPVSDTLLLQLHAIFGPMLLSALQLVDKREVVRVSLPSDRYVYQVASSSGKNYTIHLNPPPPTTNLIPDIPSPQPMATPLKEEPGLLPAASMGESIPRTPSPPGSQIQTFNPLLSSPAQQHRTPSPASPHVEEEDPESTSKHMTSQKDMLRKERITRLANGLKSMYCPCAGWSYGCLAGEKTILCKHLLAIVIASKTGREVRADVDLRGAAGLLGLS</sequence>
<evidence type="ECO:0000256" key="3">
    <source>
        <dbReference type="SAM" id="SignalP"/>
    </source>
</evidence>
<dbReference type="GeneID" id="91103611"/>
<dbReference type="AlphaFoldDB" id="A0AAX4KMA4"/>
<keyword evidence="1" id="KW-0479">Metal-binding</keyword>
<dbReference type="EMBL" id="CP144089">
    <property type="protein sequence ID" value="WWD06715.1"/>
    <property type="molecule type" value="Genomic_DNA"/>
</dbReference>
<dbReference type="GO" id="GO:0008270">
    <property type="term" value="F:zinc ion binding"/>
    <property type="evidence" value="ECO:0007669"/>
    <property type="project" value="UniProtKB-KW"/>
</dbReference>
<feature type="domain" description="SWIM-type" evidence="4">
    <location>
        <begin position="174"/>
        <end position="218"/>
    </location>
</feature>
<feature type="signal peptide" evidence="3">
    <location>
        <begin position="1"/>
        <end position="24"/>
    </location>
</feature>
<protein>
    <recommendedName>
        <fullName evidence="4">SWIM-type domain-containing protein</fullName>
    </recommendedName>
</protein>
<dbReference type="GO" id="GO:0097196">
    <property type="term" value="C:Shu complex"/>
    <property type="evidence" value="ECO:0007669"/>
    <property type="project" value="TreeGrafter"/>
</dbReference>
<dbReference type="KEGG" id="ker:91103611"/>
<evidence type="ECO:0000256" key="2">
    <source>
        <dbReference type="SAM" id="MobiDB-lite"/>
    </source>
</evidence>
<feature type="chain" id="PRO_5043343417" description="SWIM-type domain-containing protein" evidence="3">
    <location>
        <begin position="25"/>
        <end position="239"/>
    </location>
</feature>